<dbReference type="SUPFAM" id="SSF74942">
    <property type="entry name" value="YhbC-like, C-terminal domain"/>
    <property type="match status" value="1"/>
</dbReference>
<comment type="caution">
    <text evidence="5">The sequence shown here is derived from an EMBL/GenBank/DDBJ whole genome shotgun (WGS) entry which is preliminary data.</text>
</comment>
<proteinExistence type="inferred from homology"/>
<evidence type="ECO:0000313" key="5">
    <source>
        <dbReference type="EMBL" id="OBX48817.1"/>
    </source>
</evidence>
<dbReference type="InterPro" id="IPR028998">
    <property type="entry name" value="RimP_C"/>
</dbReference>
<dbReference type="NCBIfam" id="NF011224">
    <property type="entry name" value="PRK14631.1"/>
    <property type="match status" value="1"/>
</dbReference>
<evidence type="ECO:0000313" key="6">
    <source>
        <dbReference type="Proteomes" id="UP000092671"/>
    </source>
</evidence>
<evidence type="ECO:0000256" key="1">
    <source>
        <dbReference type="ARBA" id="ARBA00022490"/>
    </source>
</evidence>
<dbReference type="InterPro" id="IPR003728">
    <property type="entry name" value="Ribosome_maturation_RimP"/>
</dbReference>
<protein>
    <recommendedName>
        <fullName evidence="3">Ribosome maturation factor RimP</fullName>
    </recommendedName>
</protein>
<organism evidence="5 6">
    <name type="scientific">Moraxella nonliquefaciens</name>
    <dbReference type="NCBI Taxonomy" id="478"/>
    <lineage>
        <taxon>Bacteria</taxon>
        <taxon>Pseudomonadati</taxon>
        <taxon>Pseudomonadota</taxon>
        <taxon>Gammaproteobacteria</taxon>
        <taxon>Moraxellales</taxon>
        <taxon>Moraxellaceae</taxon>
        <taxon>Moraxella</taxon>
    </lineage>
</organism>
<feature type="domain" description="Ribosome maturation factor RimP N-terminal" evidence="4">
    <location>
        <begin position="13"/>
        <end position="92"/>
    </location>
</feature>
<dbReference type="GO" id="GO:0006412">
    <property type="term" value="P:translation"/>
    <property type="evidence" value="ECO:0007669"/>
    <property type="project" value="TreeGrafter"/>
</dbReference>
<dbReference type="Proteomes" id="UP000092671">
    <property type="component" value="Unassembled WGS sequence"/>
</dbReference>
<dbReference type="GO" id="GO:0005829">
    <property type="term" value="C:cytosol"/>
    <property type="evidence" value="ECO:0007669"/>
    <property type="project" value="TreeGrafter"/>
</dbReference>
<accession>A0A1B8PI77</accession>
<sequence>MKPSSKIAELTQMIAPAVSACGVELWGIEFMPQGRKSLLRIYIEVNTHARERGEHITIEDCSAVNHQVSGVLEVHDPIAGEYVLEVSSPGFDRPLFTPEQVAMFVNEMVSLRLIHAIGQGDVKRRKVVGHLMSVSDTGMHVMTEDKLEFDIAFDNVDKANLIYQD</sequence>
<evidence type="ECO:0000259" key="4">
    <source>
        <dbReference type="Pfam" id="PF02576"/>
    </source>
</evidence>
<dbReference type="Pfam" id="PF02576">
    <property type="entry name" value="RimP_N"/>
    <property type="match status" value="1"/>
</dbReference>
<gene>
    <name evidence="3" type="primary">rimP</name>
    <name evidence="5" type="ORF">A9Z60_03985</name>
</gene>
<evidence type="ECO:0000256" key="3">
    <source>
        <dbReference type="HAMAP-Rule" id="MF_01077"/>
    </source>
</evidence>
<dbReference type="Gene3D" id="3.30.300.70">
    <property type="entry name" value="RimP-like superfamily, N-terminal"/>
    <property type="match status" value="1"/>
</dbReference>
<dbReference type="SUPFAM" id="SSF75420">
    <property type="entry name" value="YhbC-like, N-terminal domain"/>
    <property type="match status" value="1"/>
</dbReference>
<dbReference type="EMBL" id="LZDN01000040">
    <property type="protein sequence ID" value="OBX48817.1"/>
    <property type="molecule type" value="Genomic_DNA"/>
</dbReference>
<dbReference type="InterPro" id="IPR035956">
    <property type="entry name" value="RimP_N_sf"/>
</dbReference>
<dbReference type="CDD" id="cd01734">
    <property type="entry name" value="YlxS_C"/>
    <property type="match status" value="1"/>
</dbReference>
<comment type="function">
    <text evidence="3">Required for maturation of 30S ribosomal subunits.</text>
</comment>
<dbReference type="PANTHER" id="PTHR33867:SF1">
    <property type="entry name" value="RIBOSOME MATURATION FACTOR RIMP"/>
    <property type="match status" value="1"/>
</dbReference>
<evidence type="ECO:0000256" key="2">
    <source>
        <dbReference type="ARBA" id="ARBA00022517"/>
    </source>
</evidence>
<comment type="similarity">
    <text evidence="3">Belongs to the RimP family.</text>
</comment>
<dbReference type="PROSITE" id="PS51257">
    <property type="entry name" value="PROKAR_LIPOPROTEIN"/>
    <property type="match status" value="1"/>
</dbReference>
<dbReference type="InterPro" id="IPR036847">
    <property type="entry name" value="RimP_C_sf"/>
</dbReference>
<dbReference type="RefSeq" id="WP_065274027.1">
    <property type="nucleotide sequence ID" value="NZ_LZDN01000040.1"/>
</dbReference>
<keyword evidence="1 3" id="KW-0963">Cytoplasm</keyword>
<dbReference type="AlphaFoldDB" id="A0A1B8PI77"/>
<dbReference type="PANTHER" id="PTHR33867">
    <property type="entry name" value="RIBOSOME MATURATION FACTOR RIMP"/>
    <property type="match status" value="1"/>
</dbReference>
<dbReference type="GO" id="GO:0000028">
    <property type="term" value="P:ribosomal small subunit assembly"/>
    <property type="evidence" value="ECO:0007669"/>
    <property type="project" value="TreeGrafter"/>
</dbReference>
<comment type="subcellular location">
    <subcellularLocation>
        <location evidence="3">Cytoplasm</location>
    </subcellularLocation>
</comment>
<dbReference type="FunFam" id="3.30.300.70:FF:000001">
    <property type="entry name" value="Ribosome maturation factor RimP"/>
    <property type="match status" value="1"/>
</dbReference>
<dbReference type="InterPro" id="IPR028989">
    <property type="entry name" value="RimP_N"/>
</dbReference>
<keyword evidence="2 3" id="KW-0690">Ribosome biogenesis</keyword>
<reference evidence="5 6" key="1">
    <citation type="submission" date="2016-06" db="EMBL/GenBank/DDBJ databases">
        <title>Draft genome of Moraxella nonliquefaciens CCUG 60284.</title>
        <authorList>
            <person name="Salva-Serra F."/>
            <person name="Engstrom-Jakobsson H."/>
            <person name="Thorell K."/>
            <person name="Gonzales-Siles L."/>
            <person name="Karlsson R."/>
            <person name="Boulund F."/>
            <person name="Engstrand L."/>
            <person name="Kristiansson E."/>
            <person name="Moore E."/>
        </authorList>
    </citation>
    <scope>NUCLEOTIDE SEQUENCE [LARGE SCALE GENOMIC DNA]</scope>
    <source>
        <strain evidence="5 6">CCUG 60284</strain>
    </source>
</reference>
<dbReference type="HAMAP" id="MF_01077">
    <property type="entry name" value="RimP"/>
    <property type="match status" value="1"/>
</dbReference>
<name>A0A1B8PI77_MORNO</name>
<dbReference type="OrthoDB" id="9805006at2"/>
<dbReference type="Gene3D" id="2.30.30.180">
    <property type="entry name" value="Ribosome maturation factor RimP, C-terminal domain"/>
    <property type="match status" value="1"/>
</dbReference>